<feature type="compositionally biased region" description="Basic and acidic residues" evidence="1">
    <location>
        <begin position="137"/>
        <end position="147"/>
    </location>
</feature>
<comment type="caution">
    <text evidence="2">The sequence shown here is derived from an EMBL/GenBank/DDBJ whole genome shotgun (WGS) entry which is preliminary data.</text>
</comment>
<protein>
    <submittedName>
        <fullName evidence="2">Uncharacterized protein</fullName>
    </submittedName>
</protein>
<reference evidence="2 3" key="1">
    <citation type="journal article" date="2020" name="Phytopathology">
        <title>A high-quality genome resource of Botrytis fragariae, a new and rapidly spreading fungal pathogen causing strawberry gray mold in the U.S.A.</title>
        <authorList>
            <person name="Wu Y."/>
            <person name="Saski C.A."/>
            <person name="Schnabel G."/>
            <person name="Xiao S."/>
            <person name="Hu M."/>
        </authorList>
    </citation>
    <scope>NUCLEOTIDE SEQUENCE [LARGE SCALE GENOMIC DNA]</scope>
    <source>
        <strain evidence="2 3">BVB16</strain>
    </source>
</reference>
<organism evidence="2 3">
    <name type="scientific">Botrytis fragariae</name>
    <dbReference type="NCBI Taxonomy" id="1964551"/>
    <lineage>
        <taxon>Eukaryota</taxon>
        <taxon>Fungi</taxon>
        <taxon>Dikarya</taxon>
        <taxon>Ascomycota</taxon>
        <taxon>Pezizomycotina</taxon>
        <taxon>Leotiomycetes</taxon>
        <taxon>Helotiales</taxon>
        <taxon>Sclerotiniaceae</taxon>
        <taxon>Botrytis</taxon>
    </lineage>
</organism>
<dbReference type="GeneID" id="59259371"/>
<evidence type="ECO:0000313" key="3">
    <source>
        <dbReference type="Proteomes" id="UP000531561"/>
    </source>
</evidence>
<feature type="region of interest" description="Disordered" evidence="1">
    <location>
        <begin position="125"/>
        <end position="147"/>
    </location>
</feature>
<keyword evidence="3" id="KW-1185">Reference proteome</keyword>
<dbReference type="OrthoDB" id="10463440at2759"/>
<feature type="non-terminal residue" evidence="2">
    <location>
        <position position="1"/>
    </location>
</feature>
<evidence type="ECO:0000313" key="2">
    <source>
        <dbReference type="EMBL" id="KAF5873828.1"/>
    </source>
</evidence>
<gene>
    <name evidence="2" type="ORF">Bfra_005295</name>
</gene>
<dbReference type="AlphaFoldDB" id="A0A8H6EIT5"/>
<name>A0A8H6EIT5_9HELO</name>
<proteinExistence type="predicted"/>
<dbReference type="RefSeq" id="XP_037192774.1">
    <property type="nucleotide sequence ID" value="XM_037335679.1"/>
</dbReference>
<evidence type="ECO:0000256" key="1">
    <source>
        <dbReference type="SAM" id="MobiDB-lite"/>
    </source>
</evidence>
<dbReference type="EMBL" id="JABFCT010000008">
    <property type="protein sequence ID" value="KAF5873828.1"/>
    <property type="molecule type" value="Genomic_DNA"/>
</dbReference>
<accession>A0A8H6EIT5</accession>
<sequence length="147" mass="17633">WQPWPIFKPRRTKVKKGLENFFTITAVNFYSGNSKDTVRSNDKGGIIRNKAIEIRRRRYKPIASMSESEQVACKQKMLFLAKRSEEKKEGDLRYRRVMNREKAKIKTEEEWQERRDYANDWKAAERDRQSNLVDNPRGAHEQRMIKI</sequence>
<dbReference type="Proteomes" id="UP000531561">
    <property type="component" value="Unassembled WGS sequence"/>
</dbReference>